<evidence type="ECO:0000256" key="1">
    <source>
        <dbReference type="ARBA" id="ARBA00000971"/>
    </source>
</evidence>
<dbReference type="GO" id="GO:0003755">
    <property type="term" value="F:peptidyl-prolyl cis-trans isomerase activity"/>
    <property type="evidence" value="ECO:0007669"/>
    <property type="project" value="UniProtKB-UniRule"/>
</dbReference>
<dbReference type="STRING" id="525918.SAMN05660964_02631"/>
<keyword evidence="5 9" id="KW-0697">Rotamase</keyword>
<dbReference type="GO" id="GO:0042026">
    <property type="term" value="P:protein refolding"/>
    <property type="evidence" value="ECO:0007669"/>
    <property type="project" value="UniProtKB-ARBA"/>
</dbReference>
<name>A0A1H4ELD4_9GAMM</name>
<dbReference type="Gene3D" id="3.10.50.40">
    <property type="match status" value="1"/>
</dbReference>
<evidence type="ECO:0000313" key="13">
    <source>
        <dbReference type="Proteomes" id="UP000199397"/>
    </source>
</evidence>
<dbReference type="GO" id="GO:0005737">
    <property type="term" value="C:cytoplasm"/>
    <property type="evidence" value="ECO:0007669"/>
    <property type="project" value="UniProtKB-SubCell"/>
</dbReference>
<keyword evidence="6" id="KW-0143">Chaperone</keyword>
<evidence type="ECO:0000256" key="10">
    <source>
        <dbReference type="RuleBase" id="RU003915"/>
    </source>
</evidence>
<dbReference type="RefSeq" id="WP_093069334.1">
    <property type="nucleotide sequence ID" value="NZ_FNQP01000016.1"/>
</dbReference>
<dbReference type="PROSITE" id="PS50059">
    <property type="entry name" value="FKBP_PPIASE"/>
    <property type="match status" value="1"/>
</dbReference>
<evidence type="ECO:0000313" key="12">
    <source>
        <dbReference type="EMBL" id="SEA85649.1"/>
    </source>
</evidence>
<evidence type="ECO:0000259" key="11">
    <source>
        <dbReference type="PROSITE" id="PS50059"/>
    </source>
</evidence>
<evidence type="ECO:0000256" key="3">
    <source>
        <dbReference type="ARBA" id="ARBA00006577"/>
    </source>
</evidence>
<evidence type="ECO:0000256" key="7">
    <source>
        <dbReference type="ARBA" id="ARBA00023235"/>
    </source>
</evidence>
<reference evidence="12 13" key="1">
    <citation type="submission" date="2016-10" db="EMBL/GenBank/DDBJ databases">
        <authorList>
            <person name="de Groot N.N."/>
        </authorList>
    </citation>
    <scope>NUCLEOTIDE SEQUENCE [LARGE SCALE GENOMIC DNA]</scope>
    <source>
        <strain evidence="12 13">DSM 21228</strain>
    </source>
</reference>
<sequence>MQIAQHTVVTMTYTLTDDQGQVLDQADADQPFAYLHGADNIIPGLEKQLAGKQANDSLVVTVAPAEAYGEYDERMTQQVPRSMFEGIPAEQIVAGAEFHAQTGAGNQTIRIAAVDDNSVTIDANHPLAGVALTFDVTILNVRAASAEEVAHGHAHGEGGHHHH</sequence>
<evidence type="ECO:0000256" key="4">
    <source>
        <dbReference type="ARBA" id="ARBA00022490"/>
    </source>
</evidence>
<accession>A0A1H4ELD4</accession>
<dbReference type="PANTHER" id="PTHR47861">
    <property type="entry name" value="FKBP-TYPE PEPTIDYL-PROLYL CIS-TRANS ISOMERASE SLYD"/>
    <property type="match status" value="1"/>
</dbReference>
<evidence type="ECO:0000256" key="8">
    <source>
        <dbReference type="ARBA" id="ARBA00037071"/>
    </source>
</evidence>
<dbReference type="EMBL" id="FNQP01000016">
    <property type="protein sequence ID" value="SEA85649.1"/>
    <property type="molecule type" value="Genomic_DNA"/>
</dbReference>
<comment type="function">
    <text evidence="8">Also involved in hydrogenase metallocenter assembly, probably by participating in the nickel insertion step. This function in hydrogenase biosynthesis requires chaperone activity and the presence of the metal-binding domain, but not PPIase activity.</text>
</comment>
<comment type="catalytic activity">
    <reaction evidence="1 9 10">
        <text>[protein]-peptidylproline (omega=180) = [protein]-peptidylproline (omega=0)</text>
        <dbReference type="Rhea" id="RHEA:16237"/>
        <dbReference type="Rhea" id="RHEA-COMP:10747"/>
        <dbReference type="Rhea" id="RHEA-COMP:10748"/>
        <dbReference type="ChEBI" id="CHEBI:83833"/>
        <dbReference type="ChEBI" id="CHEBI:83834"/>
        <dbReference type="EC" id="5.2.1.8"/>
    </reaction>
</comment>
<dbReference type="PANTHER" id="PTHR47861:SF3">
    <property type="entry name" value="FKBP-TYPE PEPTIDYL-PROLYL CIS-TRANS ISOMERASE SLYD"/>
    <property type="match status" value="1"/>
</dbReference>
<comment type="similarity">
    <text evidence="3 10">Belongs to the FKBP-type PPIase family.</text>
</comment>
<evidence type="ECO:0000256" key="2">
    <source>
        <dbReference type="ARBA" id="ARBA00004496"/>
    </source>
</evidence>
<dbReference type="OrthoDB" id="9808891at2"/>
<protein>
    <recommendedName>
        <fullName evidence="10">Peptidyl-prolyl cis-trans isomerase</fullName>
        <ecNumber evidence="10">5.2.1.8</ecNumber>
    </recommendedName>
</protein>
<feature type="domain" description="PPIase FKBP-type" evidence="11">
    <location>
        <begin position="6"/>
        <end position="80"/>
    </location>
</feature>
<dbReference type="EC" id="5.2.1.8" evidence="10"/>
<comment type="subcellular location">
    <subcellularLocation>
        <location evidence="2">Cytoplasm</location>
    </subcellularLocation>
</comment>
<organism evidence="12 13">
    <name type="scientific">Thiothrix caldifontis</name>
    <dbReference type="NCBI Taxonomy" id="525918"/>
    <lineage>
        <taxon>Bacteria</taxon>
        <taxon>Pseudomonadati</taxon>
        <taxon>Pseudomonadota</taxon>
        <taxon>Gammaproteobacteria</taxon>
        <taxon>Thiotrichales</taxon>
        <taxon>Thiotrichaceae</taxon>
        <taxon>Thiothrix</taxon>
    </lineage>
</organism>
<dbReference type="Proteomes" id="UP000199397">
    <property type="component" value="Unassembled WGS sequence"/>
</dbReference>
<dbReference type="InterPro" id="IPR001179">
    <property type="entry name" value="PPIase_FKBP_dom"/>
</dbReference>
<keyword evidence="13" id="KW-1185">Reference proteome</keyword>
<evidence type="ECO:0000256" key="9">
    <source>
        <dbReference type="PROSITE-ProRule" id="PRU00277"/>
    </source>
</evidence>
<dbReference type="AlphaFoldDB" id="A0A1H4ELD4"/>
<keyword evidence="7 9" id="KW-0413">Isomerase</keyword>
<gene>
    <name evidence="12" type="ORF">SAMN05660964_02631</name>
</gene>
<evidence type="ECO:0000256" key="5">
    <source>
        <dbReference type="ARBA" id="ARBA00023110"/>
    </source>
</evidence>
<dbReference type="Pfam" id="PF00254">
    <property type="entry name" value="FKBP_C"/>
    <property type="match status" value="1"/>
</dbReference>
<proteinExistence type="inferred from homology"/>
<dbReference type="SUPFAM" id="SSF54534">
    <property type="entry name" value="FKBP-like"/>
    <property type="match status" value="1"/>
</dbReference>
<keyword evidence="4" id="KW-0963">Cytoplasm</keyword>
<dbReference type="InterPro" id="IPR046357">
    <property type="entry name" value="PPIase_dom_sf"/>
</dbReference>
<evidence type="ECO:0000256" key="6">
    <source>
        <dbReference type="ARBA" id="ARBA00023186"/>
    </source>
</evidence>